<reference evidence="1 2" key="1">
    <citation type="submission" date="2024-04" db="EMBL/GenBank/DDBJ databases">
        <title>Novel species of the genus Ideonella isolated from streams.</title>
        <authorList>
            <person name="Lu H."/>
        </authorList>
    </citation>
    <scope>NUCLEOTIDE SEQUENCE [LARGE SCALE GENOMIC DNA]</scope>
    <source>
        <strain evidence="1 2">DXS29W</strain>
    </source>
</reference>
<dbReference type="InterPro" id="IPR011990">
    <property type="entry name" value="TPR-like_helical_dom_sf"/>
</dbReference>
<accession>A0ABU9BU75</accession>
<organism evidence="1 2">
    <name type="scientific">Ideonella lacteola</name>
    <dbReference type="NCBI Taxonomy" id="2984193"/>
    <lineage>
        <taxon>Bacteria</taxon>
        <taxon>Pseudomonadati</taxon>
        <taxon>Pseudomonadota</taxon>
        <taxon>Betaproteobacteria</taxon>
        <taxon>Burkholderiales</taxon>
        <taxon>Sphaerotilaceae</taxon>
        <taxon>Ideonella</taxon>
    </lineage>
</organism>
<gene>
    <name evidence="1" type="ORF">AACH06_16295</name>
</gene>
<dbReference type="EMBL" id="JBBUTG010000010">
    <property type="protein sequence ID" value="MEK8032387.1"/>
    <property type="molecule type" value="Genomic_DNA"/>
</dbReference>
<evidence type="ECO:0008006" key="3">
    <source>
        <dbReference type="Google" id="ProtNLM"/>
    </source>
</evidence>
<sequence length="371" mass="40227">MVASRLIERLDGAIGAAADPLQREYLKAERAGAIARLGLLSDARFALGGLRTQNQRHKDTLLSAWISLVEGQIDHFDSIAPKAVEKFQRAFDLAESIGHAPMQALAASWLANCAFNASDTPALIGHVTTALRLAEPDQHPAHARVGLVLADTYRCSGDDAKSQTWYLRARAHASADGDSSMISVLLHNISAMRSGQIALDDAFGRADPEQARKALLEAESTANYDWGTGVASLSAMVPVTRAQLLVALGRFDEAARLFDEHLDRARLEGMAHREARLLADRAWCHVRLGHVSQALADARAAEAAVGAQRDADDRAAAYARLARIHRHGGRDSIAEALQAEADKAFAEYDAYRRTTCQALDDMLERLVPADK</sequence>
<protein>
    <recommendedName>
        <fullName evidence="3">Tetratricopeptide repeat protein</fullName>
    </recommendedName>
</protein>
<evidence type="ECO:0000313" key="2">
    <source>
        <dbReference type="Proteomes" id="UP001371218"/>
    </source>
</evidence>
<name>A0ABU9BU75_9BURK</name>
<dbReference type="Proteomes" id="UP001371218">
    <property type="component" value="Unassembled WGS sequence"/>
</dbReference>
<dbReference type="RefSeq" id="WP_341426800.1">
    <property type="nucleotide sequence ID" value="NZ_JBBUTG010000010.1"/>
</dbReference>
<proteinExistence type="predicted"/>
<dbReference type="Gene3D" id="1.25.40.10">
    <property type="entry name" value="Tetratricopeptide repeat domain"/>
    <property type="match status" value="2"/>
</dbReference>
<keyword evidence="2" id="KW-1185">Reference proteome</keyword>
<dbReference type="SUPFAM" id="SSF48452">
    <property type="entry name" value="TPR-like"/>
    <property type="match status" value="1"/>
</dbReference>
<comment type="caution">
    <text evidence="1">The sequence shown here is derived from an EMBL/GenBank/DDBJ whole genome shotgun (WGS) entry which is preliminary data.</text>
</comment>
<evidence type="ECO:0000313" key="1">
    <source>
        <dbReference type="EMBL" id="MEK8032387.1"/>
    </source>
</evidence>